<name>A0A7J6W497_THATH</name>
<accession>A0A7J6W497</accession>
<dbReference type="AlphaFoldDB" id="A0A7J6W497"/>
<dbReference type="EMBL" id="JABWDY010022336">
    <property type="protein sequence ID" value="KAF5191777.1"/>
    <property type="molecule type" value="Genomic_DNA"/>
</dbReference>
<dbReference type="PANTHER" id="PTHR33116">
    <property type="entry name" value="REVERSE TRANSCRIPTASE ZINC-BINDING DOMAIN-CONTAINING PROTEIN-RELATED-RELATED"/>
    <property type="match status" value="1"/>
</dbReference>
<evidence type="ECO:0000313" key="2">
    <source>
        <dbReference type="Proteomes" id="UP000554482"/>
    </source>
</evidence>
<protein>
    <submittedName>
        <fullName evidence="1">Zf-rvt domain-containing protein</fullName>
    </submittedName>
</protein>
<dbReference type="Proteomes" id="UP000554482">
    <property type="component" value="Unassembled WGS sequence"/>
</dbReference>
<reference evidence="1 2" key="1">
    <citation type="submission" date="2020-06" db="EMBL/GenBank/DDBJ databases">
        <title>Transcriptomic and genomic resources for Thalictrum thalictroides and T. hernandezii: Facilitating candidate gene discovery in an emerging model plant lineage.</title>
        <authorList>
            <person name="Arias T."/>
            <person name="Riano-Pachon D.M."/>
            <person name="Di Stilio V.S."/>
        </authorList>
    </citation>
    <scope>NUCLEOTIDE SEQUENCE [LARGE SCALE GENOMIC DNA]</scope>
    <source>
        <strain evidence="2">cv. WT478/WT964</strain>
        <tissue evidence="1">Leaves</tissue>
    </source>
</reference>
<gene>
    <name evidence="1" type="ORF">FRX31_018636</name>
</gene>
<sequence length="232" mass="26742">MVFFKGEISSLLVVQNTLQIFAKATGLKINSQKTTLIAGGLNDQDSQLFADTMSIQLVKPPIQYLGLPLSSTTLSIKDCYPLVEGTTKRIQGWKNMFLSNARRVELVRSVLQSFHIYWARSFILPTTVLEQVSRICIKYIWSGPQMESKMHHASRETMFFSKKEGGLNLKDSVLWNKATYYGLVFKVASRDDSLWVKWVWAHHIQERSFWSTKIPFDCSWVWRNILQTRAIA</sequence>
<dbReference type="OrthoDB" id="1751077at2759"/>
<organism evidence="1 2">
    <name type="scientific">Thalictrum thalictroides</name>
    <name type="common">Rue-anemone</name>
    <name type="synonym">Anemone thalictroides</name>
    <dbReference type="NCBI Taxonomy" id="46969"/>
    <lineage>
        <taxon>Eukaryota</taxon>
        <taxon>Viridiplantae</taxon>
        <taxon>Streptophyta</taxon>
        <taxon>Embryophyta</taxon>
        <taxon>Tracheophyta</taxon>
        <taxon>Spermatophyta</taxon>
        <taxon>Magnoliopsida</taxon>
        <taxon>Ranunculales</taxon>
        <taxon>Ranunculaceae</taxon>
        <taxon>Thalictroideae</taxon>
        <taxon>Thalictrum</taxon>
    </lineage>
</organism>
<dbReference type="PANTHER" id="PTHR33116:SF80">
    <property type="entry name" value="REVERSE TRANSCRIPTASE ZINC-BINDING DOMAIN-CONTAINING PROTEIN"/>
    <property type="match status" value="1"/>
</dbReference>
<comment type="caution">
    <text evidence="1">The sequence shown here is derived from an EMBL/GenBank/DDBJ whole genome shotgun (WGS) entry which is preliminary data.</text>
</comment>
<evidence type="ECO:0000313" key="1">
    <source>
        <dbReference type="EMBL" id="KAF5191777.1"/>
    </source>
</evidence>
<keyword evidence="2" id="KW-1185">Reference proteome</keyword>
<proteinExistence type="predicted"/>